<evidence type="ECO:0000256" key="7">
    <source>
        <dbReference type="RuleBase" id="RU364112"/>
    </source>
</evidence>
<reference evidence="10 11" key="1">
    <citation type="submission" date="2015-11" db="EMBL/GenBank/DDBJ databases">
        <title>Genome sequences of Lysobacter enzymogenes strain C3 and Lysobacter antibioticus ATCC 29479.</title>
        <authorList>
            <person name="Kobayashi D.Y."/>
        </authorList>
    </citation>
    <scope>NUCLEOTIDE SEQUENCE [LARGE SCALE GENOMIC DNA]</scope>
    <source>
        <strain evidence="10 11">C3</strain>
    </source>
</reference>
<feature type="region of interest" description="Disordered" evidence="8">
    <location>
        <begin position="160"/>
        <end position="183"/>
    </location>
</feature>
<feature type="transmembrane region" description="Helical" evidence="7">
    <location>
        <begin position="132"/>
        <end position="150"/>
    </location>
</feature>
<dbReference type="InterPro" id="IPR005616">
    <property type="entry name" value="CcmH/CycL/Ccl2/NrfF_N"/>
</dbReference>
<evidence type="ECO:0000259" key="9">
    <source>
        <dbReference type="Pfam" id="PF03918"/>
    </source>
</evidence>
<evidence type="ECO:0000256" key="6">
    <source>
        <dbReference type="ARBA" id="ARBA00023004"/>
    </source>
</evidence>
<dbReference type="Proteomes" id="UP000061569">
    <property type="component" value="Chromosome"/>
</dbReference>
<keyword evidence="3 7" id="KW-0479">Metal-binding</keyword>
<dbReference type="EMBL" id="CP013140">
    <property type="protein sequence ID" value="ALN58181.1"/>
    <property type="molecule type" value="Genomic_DNA"/>
</dbReference>
<evidence type="ECO:0000256" key="1">
    <source>
        <dbReference type="ARBA" id="ARBA00010342"/>
    </source>
</evidence>
<dbReference type="GO" id="GO:0005886">
    <property type="term" value="C:plasma membrane"/>
    <property type="evidence" value="ECO:0007669"/>
    <property type="project" value="TreeGrafter"/>
</dbReference>
<evidence type="ECO:0000313" key="10">
    <source>
        <dbReference type="EMBL" id="ALN58181.1"/>
    </source>
</evidence>
<feature type="chain" id="PRO_5011020826" description="Cytochrome c-type biogenesis protein" evidence="7">
    <location>
        <begin position="37"/>
        <end position="183"/>
    </location>
</feature>
<gene>
    <name evidence="10" type="primary">ccmH</name>
    <name evidence="10" type="ORF">GLE_2833</name>
</gene>
<feature type="signal peptide" evidence="7">
    <location>
        <begin position="1"/>
        <end position="36"/>
    </location>
</feature>
<keyword evidence="5" id="KW-0201">Cytochrome c-type biogenesis</keyword>
<name>A0A0S2DHZ3_LYSEN</name>
<dbReference type="GO" id="GO:0017004">
    <property type="term" value="P:cytochrome complex assembly"/>
    <property type="evidence" value="ECO:0007669"/>
    <property type="project" value="UniProtKB-KW"/>
</dbReference>
<comment type="function">
    <text evidence="7">Possible subunit of a heme lyase.</text>
</comment>
<dbReference type="Gene3D" id="1.10.8.640">
    <property type="entry name" value="Cytochrome C biogenesis protein"/>
    <property type="match status" value="1"/>
</dbReference>
<dbReference type="PATRIC" id="fig|69.6.peg.2791"/>
<accession>A0A0S2DHZ3</accession>
<dbReference type="PANTHER" id="PTHR47870">
    <property type="entry name" value="CYTOCHROME C-TYPE BIOGENESIS PROTEIN CCMH"/>
    <property type="match status" value="1"/>
</dbReference>
<dbReference type="Pfam" id="PF03918">
    <property type="entry name" value="CcmH"/>
    <property type="match status" value="1"/>
</dbReference>
<evidence type="ECO:0000256" key="3">
    <source>
        <dbReference type="ARBA" id="ARBA00022723"/>
    </source>
</evidence>
<sequence>MSAAGPRAAAPGGARRIAATLRHAACAALLSASACAMLSAPLSAQPANDPAPLRYSDPAEERRFHDLVAELRCVMCQNQSLADSNAQIAHDLRREVLDLMRQGKSDAQIKEFLVARYGEFVLYRPRVESTTWLLWFGPALVLLAGGYLVARVIRTRASGTGADDGTATDLGRTSRGGEDEQEW</sequence>
<dbReference type="GO" id="GO:0046872">
    <property type="term" value="F:metal ion binding"/>
    <property type="evidence" value="ECO:0007669"/>
    <property type="project" value="UniProtKB-KW"/>
</dbReference>
<proteinExistence type="inferred from homology"/>
<keyword evidence="7" id="KW-1133">Transmembrane helix</keyword>
<organism evidence="10 11">
    <name type="scientific">Lysobacter enzymogenes</name>
    <dbReference type="NCBI Taxonomy" id="69"/>
    <lineage>
        <taxon>Bacteria</taxon>
        <taxon>Pseudomonadati</taxon>
        <taxon>Pseudomonadota</taxon>
        <taxon>Gammaproteobacteria</taxon>
        <taxon>Lysobacterales</taxon>
        <taxon>Lysobacteraceae</taxon>
        <taxon>Lysobacter</taxon>
    </lineage>
</organism>
<keyword evidence="2 7" id="KW-0349">Heme</keyword>
<keyword evidence="7" id="KW-0472">Membrane</keyword>
<dbReference type="PANTHER" id="PTHR47870:SF1">
    <property type="entry name" value="CYTOCHROME C-TYPE BIOGENESIS PROTEIN CCMH"/>
    <property type="match status" value="1"/>
</dbReference>
<dbReference type="KEGG" id="lez:GLE_2833"/>
<dbReference type="AlphaFoldDB" id="A0A0S2DHZ3"/>
<dbReference type="PROSITE" id="PS51257">
    <property type="entry name" value="PROKAR_LIPOPROTEIN"/>
    <property type="match status" value="1"/>
</dbReference>
<protein>
    <recommendedName>
        <fullName evidence="7">Cytochrome c-type biogenesis protein</fullName>
    </recommendedName>
</protein>
<keyword evidence="4 7" id="KW-0732">Signal</keyword>
<evidence type="ECO:0000256" key="2">
    <source>
        <dbReference type="ARBA" id="ARBA00022617"/>
    </source>
</evidence>
<evidence type="ECO:0000256" key="8">
    <source>
        <dbReference type="SAM" id="MobiDB-lite"/>
    </source>
</evidence>
<keyword evidence="6 7" id="KW-0408">Iron</keyword>
<dbReference type="STRING" id="69.GLE_2833"/>
<dbReference type="CDD" id="cd16378">
    <property type="entry name" value="CcmH_N"/>
    <property type="match status" value="1"/>
</dbReference>
<dbReference type="FunFam" id="1.10.8.640:FF:000001">
    <property type="entry name" value="Cytochrome c-type biogenesis protein"/>
    <property type="match status" value="1"/>
</dbReference>
<feature type="domain" description="CcmH/CycL/Ccl2/NrfF N-terminal" evidence="9">
    <location>
        <begin position="39"/>
        <end position="162"/>
    </location>
</feature>
<dbReference type="InterPro" id="IPR051263">
    <property type="entry name" value="C-type_cytochrome_biogenesis"/>
</dbReference>
<evidence type="ECO:0000256" key="4">
    <source>
        <dbReference type="ARBA" id="ARBA00022729"/>
    </source>
</evidence>
<evidence type="ECO:0000256" key="5">
    <source>
        <dbReference type="ARBA" id="ARBA00022748"/>
    </source>
</evidence>
<dbReference type="InterPro" id="IPR038297">
    <property type="entry name" value="CcmH/CycL/NrfF/Ccl2_sf"/>
</dbReference>
<comment type="similarity">
    <text evidence="1 7">Belongs to the CcmH/CycL/Ccl2/NrfF family.</text>
</comment>
<keyword evidence="7" id="KW-0812">Transmembrane</keyword>
<evidence type="ECO:0000313" key="11">
    <source>
        <dbReference type="Proteomes" id="UP000061569"/>
    </source>
</evidence>